<keyword evidence="4" id="KW-1185">Reference proteome</keyword>
<dbReference type="AlphaFoldDB" id="A0ABC8J663"/>
<keyword evidence="1" id="KW-0175">Coiled coil</keyword>
<feature type="region of interest" description="Disordered" evidence="2">
    <location>
        <begin position="14"/>
        <end position="43"/>
    </location>
</feature>
<dbReference type="EMBL" id="CAKOAT010078044">
    <property type="protein sequence ID" value="CAH8313286.1"/>
    <property type="molecule type" value="Genomic_DNA"/>
</dbReference>
<gene>
    <name evidence="3" type="ORF">ERUC_LOCUS6710</name>
</gene>
<name>A0ABC8J663_ERUVS</name>
<dbReference type="Proteomes" id="UP001642260">
    <property type="component" value="Unassembled WGS sequence"/>
</dbReference>
<reference evidence="3 4" key="1">
    <citation type="submission" date="2022-03" db="EMBL/GenBank/DDBJ databases">
        <authorList>
            <person name="Macdonald S."/>
            <person name="Ahmed S."/>
            <person name="Newling K."/>
        </authorList>
    </citation>
    <scope>NUCLEOTIDE SEQUENCE [LARGE SCALE GENOMIC DNA]</scope>
</reference>
<protein>
    <submittedName>
        <fullName evidence="3">Uncharacterized protein</fullName>
    </submittedName>
</protein>
<comment type="caution">
    <text evidence="3">The sequence shown here is derived from an EMBL/GenBank/DDBJ whole genome shotgun (WGS) entry which is preliminary data.</text>
</comment>
<evidence type="ECO:0000313" key="3">
    <source>
        <dbReference type="EMBL" id="CAH8313286.1"/>
    </source>
</evidence>
<feature type="coiled-coil region" evidence="1">
    <location>
        <begin position="78"/>
        <end position="122"/>
    </location>
</feature>
<evidence type="ECO:0000313" key="4">
    <source>
        <dbReference type="Proteomes" id="UP001642260"/>
    </source>
</evidence>
<organism evidence="3 4">
    <name type="scientific">Eruca vesicaria subsp. sativa</name>
    <name type="common">Garden rocket</name>
    <name type="synonym">Eruca sativa</name>
    <dbReference type="NCBI Taxonomy" id="29727"/>
    <lineage>
        <taxon>Eukaryota</taxon>
        <taxon>Viridiplantae</taxon>
        <taxon>Streptophyta</taxon>
        <taxon>Embryophyta</taxon>
        <taxon>Tracheophyta</taxon>
        <taxon>Spermatophyta</taxon>
        <taxon>Magnoliopsida</taxon>
        <taxon>eudicotyledons</taxon>
        <taxon>Gunneridae</taxon>
        <taxon>Pentapetalae</taxon>
        <taxon>rosids</taxon>
        <taxon>malvids</taxon>
        <taxon>Brassicales</taxon>
        <taxon>Brassicaceae</taxon>
        <taxon>Brassiceae</taxon>
        <taxon>Eruca</taxon>
    </lineage>
</organism>
<proteinExistence type="predicted"/>
<feature type="compositionally biased region" description="Polar residues" evidence="2">
    <location>
        <begin position="14"/>
        <end position="28"/>
    </location>
</feature>
<evidence type="ECO:0000256" key="1">
    <source>
        <dbReference type="SAM" id="Coils"/>
    </source>
</evidence>
<evidence type="ECO:0000256" key="2">
    <source>
        <dbReference type="SAM" id="MobiDB-lite"/>
    </source>
</evidence>
<sequence length="122" mass="13478">MPPPNMRSIFAKVHQTSKSVVSRRNFSSPAAGDGKEPKEKSSVGSVVARTLLLGAMGYVSGTYVGTYLETYVGTEEEGKALKENLEKLTSLKETLEKMTEEFKEIENRVSKLEDHLEILKGI</sequence>
<accession>A0ABC8J663</accession>